<dbReference type="Proteomes" id="UP000094969">
    <property type="component" value="Chromosome"/>
</dbReference>
<dbReference type="AlphaFoldDB" id="A0A1D7U0K6"/>
<reference evidence="3 5" key="1">
    <citation type="journal article" date="2015" name="Antonie Van Leeuwenhoek">
        <title>Bosea vaviloviae sp. nov., a new species of slow-growing rhizobia isolated from nodules of the relict species Vavilovia formosa (Stev.) Fed.</title>
        <authorList>
            <person name="Safronova V.I."/>
            <person name="Kuznetsova I.G."/>
            <person name="Sazanova A.L."/>
            <person name="Kimeklis A.K."/>
            <person name="Belimov A.A."/>
            <person name="Andronov E.E."/>
            <person name="Pinaev A.G."/>
            <person name="Chizhevskaya E.P."/>
            <person name="Pukhaev A.R."/>
            <person name="Popov K.P."/>
            <person name="Willems A."/>
            <person name="Tikhonovich I.A."/>
        </authorList>
    </citation>
    <scope>NUCLEOTIDE SEQUENCE [LARGE SCALE GENOMIC DNA]</scope>
    <source>
        <strain evidence="3 5">Vaf18</strain>
    </source>
</reference>
<dbReference type="EMBL" id="CP017147">
    <property type="protein sequence ID" value="AOO80912.1"/>
    <property type="molecule type" value="Genomic_DNA"/>
</dbReference>
<dbReference type="GO" id="GO:0004803">
    <property type="term" value="F:transposase activity"/>
    <property type="evidence" value="ECO:0007669"/>
    <property type="project" value="InterPro"/>
</dbReference>
<evidence type="ECO:0000313" key="5">
    <source>
        <dbReference type="Proteomes" id="UP000094969"/>
    </source>
</evidence>
<dbReference type="InterPro" id="IPR003346">
    <property type="entry name" value="Transposase_20"/>
</dbReference>
<dbReference type="KEGG" id="bvv:BHK69_27040"/>
<organism evidence="3 5">
    <name type="scientific">Bosea vaviloviae</name>
    <dbReference type="NCBI Taxonomy" id="1526658"/>
    <lineage>
        <taxon>Bacteria</taxon>
        <taxon>Pseudomonadati</taxon>
        <taxon>Pseudomonadota</taxon>
        <taxon>Alphaproteobacteria</taxon>
        <taxon>Hyphomicrobiales</taxon>
        <taxon>Boseaceae</taxon>
        <taxon>Bosea</taxon>
    </lineage>
</organism>
<proteinExistence type="predicted"/>
<evidence type="ECO:0000313" key="3">
    <source>
        <dbReference type="EMBL" id="AOO80912.1"/>
    </source>
</evidence>
<gene>
    <name evidence="3" type="ORF">BHK69_10970</name>
    <name evidence="4" type="ORF">BHK69_27040</name>
</gene>
<dbReference type="PANTHER" id="PTHR33055">
    <property type="entry name" value="TRANSPOSASE FOR INSERTION SEQUENCE ELEMENT IS1111A"/>
    <property type="match status" value="1"/>
</dbReference>
<dbReference type="InterPro" id="IPR002525">
    <property type="entry name" value="Transp_IS110-like_N"/>
</dbReference>
<dbReference type="EMBL" id="CP017147">
    <property type="protein sequence ID" value="AOO83615.1"/>
    <property type="molecule type" value="Genomic_DNA"/>
</dbReference>
<dbReference type="STRING" id="1526658.BHK69_10970"/>
<keyword evidence="5" id="KW-1185">Reference proteome</keyword>
<dbReference type="InterPro" id="IPR047650">
    <property type="entry name" value="Transpos_IS110"/>
</dbReference>
<sequence length="315" mass="34440">MDEALAVFVGIDVSKDRLDVHLRPSGEAFFVSRDGRGLDELTARLAACPVALVVIEATGGFETTVTAALAGAGLPLCVVNPRQIRDFARAMGRLAKTDALDAEVIALFAERIRPQARAVPAPEATRLAELVARRRQIIEMIGMEANRARRMPDKRLAKGLARHIAFLEKELSEIDRTIGDGIKNSPAWRETETLLKSVPGIGDVTARTLIAEVPELGSIDRQKLAALVGVAPMNRDSGMMRGHRTIVGGRTCVRNTLYMAALAAIRHNGVFKTFYDRLTTRGRPKKVAIVAVIRKLLTTLNAIVRDNTPWRTQNP</sequence>
<dbReference type="Pfam" id="PF01548">
    <property type="entry name" value="DEDD_Tnp_IS110"/>
    <property type="match status" value="1"/>
</dbReference>
<evidence type="ECO:0000259" key="1">
    <source>
        <dbReference type="Pfam" id="PF01548"/>
    </source>
</evidence>
<feature type="domain" description="Transposase IS116/IS110/IS902 C-terminal" evidence="2">
    <location>
        <begin position="193"/>
        <end position="275"/>
    </location>
</feature>
<dbReference type="Pfam" id="PF02371">
    <property type="entry name" value="Transposase_20"/>
    <property type="match status" value="1"/>
</dbReference>
<accession>A0A1D7U0K6</accession>
<dbReference type="GO" id="GO:0006313">
    <property type="term" value="P:DNA transposition"/>
    <property type="evidence" value="ECO:0007669"/>
    <property type="project" value="InterPro"/>
</dbReference>
<dbReference type="OrthoDB" id="8261795at2"/>
<dbReference type="PANTHER" id="PTHR33055:SF13">
    <property type="entry name" value="TRANSPOSASE"/>
    <property type="match status" value="1"/>
</dbReference>
<evidence type="ECO:0000313" key="4">
    <source>
        <dbReference type="EMBL" id="AOO83615.1"/>
    </source>
</evidence>
<dbReference type="NCBIfam" id="NF033542">
    <property type="entry name" value="transpos_IS110"/>
    <property type="match status" value="1"/>
</dbReference>
<dbReference type="RefSeq" id="WP_069690130.1">
    <property type="nucleotide sequence ID" value="NZ_CP017147.1"/>
</dbReference>
<dbReference type="KEGG" id="bvv:BHK69_10970"/>
<feature type="domain" description="Transposase IS110-like N-terminal" evidence="1">
    <location>
        <begin position="9"/>
        <end position="150"/>
    </location>
</feature>
<protein>
    <submittedName>
        <fullName evidence="3">IS110 family transposase</fullName>
    </submittedName>
</protein>
<evidence type="ECO:0000259" key="2">
    <source>
        <dbReference type="Pfam" id="PF02371"/>
    </source>
</evidence>
<dbReference type="GO" id="GO:0003677">
    <property type="term" value="F:DNA binding"/>
    <property type="evidence" value="ECO:0007669"/>
    <property type="project" value="InterPro"/>
</dbReference>
<name>A0A1D7U0K6_9HYPH</name>
<reference evidence="3" key="2">
    <citation type="submission" date="2016-09" db="EMBL/GenBank/DDBJ databases">
        <authorList>
            <person name="Capua I."/>
            <person name="De Benedictis P."/>
            <person name="Joannis T."/>
            <person name="Lombin L.H."/>
            <person name="Cattoli G."/>
        </authorList>
    </citation>
    <scope>NUCLEOTIDE SEQUENCE</scope>
    <source>
        <strain evidence="3">Vaf18</strain>
    </source>
</reference>